<gene>
    <name evidence="1" type="ORF">METZ01_LOCUS182199</name>
</gene>
<reference evidence="1" key="1">
    <citation type="submission" date="2018-05" db="EMBL/GenBank/DDBJ databases">
        <authorList>
            <person name="Lanie J.A."/>
            <person name="Ng W.-L."/>
            <person name="Kazmierczak K.M."/>
            <person name="Andrzejewski T.M."/>
            <person name="Davidsen T.M."/>
            <person name="Wayne K.J."/>
            <person name="Tettelin H."/>
            <person name="Glass J.I."/>
            <person name="Rusch D."/>
            <person name="Podicherti R."/>
            <person name="Tsui H.-C.T."/>
            <person name="Winkler M.E."/>
        </authorList>
    </citation>
    <scope>NUCLEOTIDE SEQUENCE</scope>
</reference>
<dbReference type="AlphaFoldDB" id="A0A382CTD3"/>
<proteinExistence type="predicted"/>
<dbReference type="EMBL" id="UINC01036021">
    <property type="protein sequence ID" value="SVB29345.1"/>
    <property type="molecule type" value="Genomic_DNA"/>
</dbReference>
<protein>
    <submittedName>
        <fullName evidence="1">Uncharacterized protein</fullName>
    </submittedName>
</protein>
<organism evidence="1">
    <name type="scientific">marine metagenome</name>
    <dbReference type="NCBI Taxonomy" id="408172"/>
    <lineage>
        <taxon>unclassified sequences</taxon>
        <taxon>metagenomes</taxon>
        <taxon>ecological metagenomes</taxon>
    </lineage>
</organism>
<accession>A0A382CTD3</accession>
<sequence length="26" mass="2953">VRKILLVIMIVSGFLFAQNEAYDALK</sequence>
<name>A0A382CTD3_9ZZZZ</name>
<evidence type="ECO:0000313" key="1">
    <source>
        <dbReference type="EMBL" id="SVB29345.1"/>
    </source>
</evidence>
<feature type="non-terminal residue" evidence="1">
    <location>
        <position position="1"/>
    </location>
</feature>
<feature type="non-terminal residue" evidence="1">
    <location>
        <position position="26"/>
    </location>
</feature>